<reference evidence="1 2" key="1">
    <citation type="submission" date="2014-03" db="EMBL/GenBank/DDBJ databases">
        <title>Bradyrhizobium valentinum sp. nov., isolated from effective nodules of Lupinus mariae-josephae, a lupine endemic of basic-lime soils in Eastern Spain.</title>
        <authorList>
            <person name="Duran D."/>
            <person name="Rey L."/>
            <person name="Navarro A."/>
            <person name="Busquets A."/>
            <person name="Imperial J."/>
            <person name="Ruiz-Argueso T."/>
        </authorList>
    </citation>
    <scope>NUCLEOTIDE SEQUENCE [LARGE SCALE GENOMIC DNA]</scope>
    <source>
        <strain evidence="1 2">LmjM3</strain>
    </source>
</reference>
<organism evidence="1 2">
    <name type="scientific">Bradyrhizobium valentinum</name>
    <dbReference type="NCBI Taxonomy" id="1518501"/>
    <lineage>
        <taxon>Bacteria</taxon>
        <taxon>Pseudomonadati</taxon>
        <taxon>Pseudomonadota</taxon>
        <taxon>Alphaproteobacteria</taxon>
        <taxon>Hyphomicrobiales</taxon>
        <taxon>Nitrobacteraceae</taxon>
        <taxon>Bradyrhizobium</taxon>
    </lineage>
</organism>
<accession>A0A0R3LPC4</accession>
<sequence>MRTGAVRTALDIGVMMKSASSENESIKTVAPESQSRVNAILTTAFTMCPLSRWLYPEPERY</sequence>
<keyword evidence="2" id="KW-1185">Reference proteome</keyword>
<evidence type="ECO:0000313" key="2">
    <source>
        <dbReference type="Proteomes" id="UP000051913"/>
    </source>
</evidence>
<name>A0A0R3LPC4_9BRAD</name>
<comment type="caution">
    <text evidence="1">The sequence shown here is derived from an EMBL/GenBank/DDBJ whole genome shotgun (WGS) entry which is preliminary data.</text>
</comment>
<protein>
    <submittedName>
        <fullName evidence="1">Uncharacterized protein</fullName>
    </submittedName>
</protein>
<dbReference type="EMBL" id="LLXX01000066">
    <property type="protein sequence ID" value="KRR09291.1"/>
    <property type="molecule type" value="Genomic_DNA"/>
</dbReference>
<dbReference type="Proteomes" id="UP000051913">
    <property type="component" value="Unassembled WGS sequence"/>
</dbReference>
<evidence type="ECO:0000313" key="1">
    <source>
        <dbReference type="EMBL" id="KRR09291.1"/>
    </source>
</evidence>
<proteinExistence type="predicted"/>
<dbReference type="AlphaFoldDB" id="A0A0R3LPC4"/>
<gene>
    <name evidence="1" type="ORF">CP49_20905</name>
</gene>